<comment type="similarity">
    <text evidence="6">Belongs to the major facilitator superfamily. Allantoate permease family.</text>
</comment>
<dbReference type="PROSITE" id="PS50850">
    <property type="entry name" value="MFS"/>
    <property type="match status" value="1"/>
</dbReference>
<keyword evidence="10" id="KW-1185">Reference proteome</keyword>
<feature type="transmembrane region" description="Helical" evidence="7">
    <location>
        <begin position="122"/>
        <end position="140"/>
    </location>
</feature>
<protein>
    <recommendedName>
        <fullName evidence="8">Major facilitator superfamily (MFS) profile domain-containing protein</fullName>
    </recommendedName>
</protein>
<feature type="transmembrane region" description="Helical" evidence="7">
    <location>
        <begin position="342"/>
        <end position="362"/>
    </location>
</feature>
<organism evidence="9 10">
    <name type="scientific">Piloderma croceum (strain F 1598)</name>
    <dbReference type="NCBI Taxonomy" id="765440"/>
    <lineage>
        <taxon>Eukaryota</taxon>
        <taxon>Fungi</taxon>
        <taxon>Dikarya</taxon>
        <taxon>Basidiomycota</taxon>
        <taxon>Agaricomycotina</taxon>
        <taxon>Agaricomycetes</taxon>
        <taxon>Agaricomycetidae</taxon>
        <taxon>Atheliales</taxon>
        <taxon>Atheliaceae</taxon>
        <taxon>Piloderma</taxon>
    </lineage>
</organism>
<dbReference type="FunFam" id="1.20.1250.20:FF:000064">
    <property type="entry name" value="MFS allantoate transporter"/>
    <property type="match status" value="1"/>
</dbReference>
<gene>
    <name evidence="9" type="ORF">PILCRDRAFT_820966</name>
</gene>
<comment type="subcellular location">
    <subcellularLocation>
        <location evidence="1">Membrane</location>
        <topology evidence="1">Multi-pass membrane protein</topology>
    </subcellularLocation>
</comment>
<dbReference type="EMBL" id="KN832996">
    <property type="protein sequence ID" value="KIM82059.1"/>
    <property type="molecule type" value="Genomic_DNA"/>
</dbReference>
<feature type="transmembrane region" description="Helical" evidence="7">
    <location>
        <begin position="315"/>
        <end position="335"/>
    </location>
</feature>
<dbReference type="Gene3D" id="1.20.1250.20">
    <property type="entry name" value="MFS general substrate transporter like domains"/>
    <property type="match status" value="2"/>
</dbReference>
<evidence type="ECO:0000256" key="3">
    <source>
        <dbReference type="ARBA" id="ARBA00022692"/>
    </source>
</evidence>
<dbReference type="InParanoid" id="A0A0C3FQR5"/>
<proteinExistence type="inferred from homology"/>
<dbReference type="InterPro" id="IPR011701">
    <property type="entry name" value="MFS"/>
</dbReference>
<feature type="transmembrane region" description="Helical" evidence="7">
    <location>
        <begin position="50"/>
        <end position="73"/>
    </location>
</feature>
<feature type="transmembrane region" description="Helical" evidence="7">
    <location>
        <begin position="146"/>
        <end position="167"/>
    </location>
</feature>
<feature type="transmembrane region" description="Helical" evidence="7">
    <location>
        <begin position="93"/>
        <end position="110"/>
    </location>
</feature>
<dbReference type="InterPro" id="IPR020846">
    <property type="entry name" value="MFS_dom"/>
</dbReference>
<feature type="transmembrane region" description="Helical" evidence="7">
    <location>
        <begin position="374"/>
        <end position="396"/>
    </location>
</feature>
<evidence type="ECO:0000256" key="6">
    <source>
        <dbReference type="ARBA" id="ARBA00037968"/>
    </source>
</evidence>
<evidence type="ECO:0000256" key="1">
    <source>
        <dbReference type="ARBA" id="ARBA00004141"/>
    </source>
</evidence>
<dbReference type="HOGENOM" id="CLU_001265_0_5_1"/>
<dbReference type="GO" id="GO:0022857">
    <property type="term" value="F:transmembrane transporter activity"/>
    <property type="evidence" value="ECO:0007669"/>
    <property type="project" value="InterPro"/>
</dbReference>
<feature type="transmembrane region" description="Helical" evidence="7">
    <location>
        <begin position="210"/>
        <end position="230"/>
    </location>
</feature>
<dbReference type="Proteomes" id="UP000054166">
    <property type="component" value="Unassembled WGS sequence"/>
</dbReference>
<dbReference type="Pfam" id="PF07690">
    <property type="entry name" value="MFS_1"/>
    <property type="match status" value="1"/>
</dbReference>
<dbReference type="PANTHER" id="PTHR43791">
    <property type="entry name" value="PERMEASE-RELATED"/>
    <property type="match status" value="1"/>
</dbReference>
<keyword evidence="5 7" id="KW-0472">Membrane</keyword>
<dbReference type="GO" id="GO:0016020">
    <property type="term" value="C:membrane"/>
    <property type="evidence" value="ECO:0007669"/>
    <property type="project" value="UniProtKB-SubCell"/>
</dbReference>
<evidence type="ECO:0000256" key="4">
    <source>
        <dbReference type="ARBA" id="ARBA00022989"/>
    </source>
</evidence>
<dbReference type="OrthoDB" id="6730379at2759"/>
<feature type="transmembrane region" description="Helical" evidence="7">
    <location>
        <begin position="403"/>
        <end position="424"/>
    </location>
</feature>
<dbReference type="STRING" id="765440.A0A0C3FQR5"/>
<name>A0A0C3FQR5_PILCF</name>
<dbReference type="AlphaFoldDB" id="A0A0C3FQR5"/>
<feature type="transmembrane region" description="Helical" evidence="7">
    <location>
        <begin position="278"/>
        <end position="303"/>
    </location>
</feature>
<evidence type="ECO:0000313" key="9">
    <source>
        <dbReference type="EMBL" id="KIM82059.1"/>
    </source>
</evidence>
<feature type="domain" description="Major facilitator superfamily (MFS) profile" evidence="8">
    <location>
        <begin position="50"/>
        <end position="461"/>
    </location>
</feature>
<keyword evidence="3 7" id="KW-0812">Transmembrane</keyword>
<reference evidence="10" key="2">
    <citation type="submission" date="2015-01" db="EMBL/GenBank/DDBJ databases">
        <title>Evolutionary Origins and Diversification of the Mycorrhizal Mutualists.</title>
        <authorList>
            <consortium name="DOE Joint Genome Institute"/>
            <consortium name="Mycorrhizal Genomics Consortium"/>
            <person name="Kohler A."/>
            <person name="Kuo A."/>
            <person name="Nagy L.G."/>
            <person name="Floudas D."/>
            <person name="Copeland A."/>
            <person name="Barry K.W."/>
            <person name="Cichocki N."/>
            <person name="Veneault-Fourrey C."/>
            <person name="LaButti K."/>
            <person name="Lindquist E.A."/>
            <person name="Lipzen A."/>
            <person name="Lundell T."/>
            <person name="Morin E."/>
            <person name="Murat C."/>
            <person name="Riley R."/>
            <person name="Ohm R."/>
            <person name="Sun H."/>
            <person name="Tunlid A."/>
            <person name="Henrissat B."/>
            <person name="Grigoriev I.V."/>
            <person name="Hibbett D.S."/>
            <person name="Martin F."/>
        </authorList>
    </citation>
    <scope>NUCLEOTIDE SEQUENCE [LARGE SCALE GENOMIC DNA]</scope>
    <source>
        <strain evidence="10">F 1598</strain>
    </source>
</reference>
<keyword evidence="2" id="KW-0813">Transport</keyword>
<evidence type="ECO:0000313" key="10">
    <source>
        <dbReference type="Proteomes" id="UP000054166"/>
    </source>
</evidence>
<reference evidence="9 10" key="1">
    <citation type="submission" date="2014-04" db="EMBL/GenBank/DDBJ databases">
        <authorList>
            <consortium name="DOE Joint Genome Institute"/>
            <person name="Kuo A."/>
            <person name="Tarkka M."/>
            <person name="Buscot F."/>
            <person name="Kohler A."/>
            <person name="Nagy L.G."/>
            <person name="Floudas D."/>
            <person name="Copeland A."/>
            <person name="Barry K.W."/>
            <person name="Cichocki N."/>
            <person name="Veneault-Fourrey C."/>
            <person name="LaButti K."/>
            <person name="Lindquist E.A."/>
            <person name="Lipzen A."/>
            <person name="Lundell T."/>
            <person name="Morin E."/>
            <person name="Murat C."/>
            <person name="Sun H."/>
            <person name="Tunlid A."/>
            <person name="Henrissat B."/>
            <person name="Grigoriev I.V."/>
            <person name="Hibbett D.S."/>
            <person name="Martin F."/>
            <person name="Nordberg H.P."/>
            <person name="Cantor M.N."/>
            <person name="Hua S.X."/>
        </authorList>
    </citation>
    <scope>NUCLEOTIDE SEQUENCE [LARGE SCALE GENOMIC DNA]</scope>
    <source>
        <strain evidence="9 10">F 1598</strain>
    </source>
</reference>
<evidence type="ECO:0000256" key="2">
    <source>
        <dbReference type="ARBA" id="ARBA00022448"/>
    </source>
</evidence>
<evidence type="ECO:0000256" key="5">
    <source>
        <dbReference type="ARBA" id="ARBA00023136"/>
    </source>
</evidence>
<evidence type="ECO:0000256" key="7">
    <source>
        <dbReference type="SAM" id="Phobius"/>
    </source>
</evidence>
<keyword evidence="4 7" id="KW-1133">Transmembrane helix</keyword>
<evidence type="ECO:0000259" key="8">
    <source>
        <dbReference type="PROSITE" id="PS50850"/>
    </source>
</evidence>
<accession>A0A0C3FQR5</accession>
<feature type="transmembrane region" description="Helical" evidence="7">
    <location>
        <begin position="436"/>
        <end position="456"/>
    </location>
</feature>
<feature type="transmembrane region" description="Helical" evidence="7">
    <location>
        <begin position="176"/>
        <end position="198"/>
    </location>
</feature>
<dbReference type="InterPro" id="IPR036259">
    <property type="entry name" value="MFS_trans_sf"/>
</dbReference>
<sequence length="493" mass="54044">MSNSEKFELSANTSSTSLDEAAIYLHTHFQLLEEKSADERTLVRKIDWRIIPLAFACYAVAVIDKVNISYAAVMGMNKDLKLTGNNFSNAASATYIAALIIEVPIGYILQNVPLAKFLGINVILWGVITASTAAVTNYHGLLACRILLGVFEASMPPCLMLITGIWYTKPEGVRRFTLWFCGTGLGQIMGGLVSWSFQQVTGEYLAGWRMMFLMLGILTAVIGLLTIIVMPDDPMSANWLSEAEKAVAIQRVSVNQTGIQNKHFKWAHIKELALDVQIWLLATLMILISTCTAVIAAFSATLIRNFGYTPAQSALLNMPGGVIIIVSTLITGYSVGRQANRWLWISILCVPAVLGGALMSFLPETNKEGHLAGMYLVNTIAPSTVLIFSWVTANVAGHTKRAVANALITASICVGSIIGLQTFQAKDAPRYIPSKITVLSTQSAAIMVAVILRLYYGRQNSRKAKAAITQQTIEDIEWLNFTDKENHTFQYQY</sequence>
<dbReference type="SUPFAM" id="SSF103473">
    <property type="entry name" value="MFS general substrate transporter"/>
    <property type="match status" value="1"/>
</dbReference>
<dbReference type="PANTHER" id="PTHR43791:SF40">
    <property type="entry name" value="THIAMINE PATHWAY TRANSPORTER THI73"/>
    <property type="match status" value="1"/>
</dbReference>
<dbReference type="FunCoup" id="A0A0C3FQR5">
    <property type="interactions" value="68"/>
</dbReference>